<gene>
    <name evidence="1" type="ORF">HPB47_020323</name>
</gene>
<keyword evidence="2" id="KW-1185">Reference proteome</keyword>
<dbReference type="Proteomes" id="UP000805193">
    <property type="component" value="Unassembled WGS sequence"/>
</dbReference>
<accession>A0AC60QFR1</accession>
<sequence length="861" mass="95260">MTPAQAQRGYDLEAMAWSTVSVDPIEEPPPGESLRHENLSKLVERHSRRRAKMASSTTLAESAPSTQHNGVQRAETSQGGSARKPKPKWKPRPLPRFHPSDYQVVLKPRTPMALREVFQCSELGEALKALRGETAAATLTLLPLWEQNLIVTGTPHADVADRILGDFQLTFPRGSILMRGNLKQTDNVCKGVITVANHETTASLQHKIQWRAGETVDIRKYGTSNVAQLSFEGQTVPRYVHYNSEVALVRRYKKNIPACVKCGTVGHRADTCSNPNGENCGLCGQKVSVVEVVRAPHDCQPKCATCGLAHATNSRDSTARPLEPLATRRSGGKPGHSGAVTKDGAPRQADVTKTKQRVPPAGGDVKGQQAPPPPPHGAKGQEAQTSKTDGTANAWARAVENGKQNIESEPEASSPTFAAALAEMEAHLNTKLTSMISKAMERVLTKVMEAVPAGPIRDVSSRSQSPKSSRRVVDSDTEDGYTPPRGLRLLSSPWGLALGRLPPFKSASPITITQWNCRGFRARFKRANLRLYLATFESLPAVVALQEPGMGATLTNYMTFQQDPSSSLRVAARDTLLIVGDFNAPSRPWGYHREEKRGRRLAELASTLGLTLETDPVHPTRLGNSVTRDTCPDLTFTHNIQHADWLNTEETLGTPHCLVRRWRWQKHNKTLKARIAELTQQAAEYAAQLANFNWVDKCNTAARQMSSRNTRCLFHALIDPTQTRSENVEMDQPFQLYDLRAALAKMKRGTAPGRDKITVKLLANLPDSAYQTLLDYINEIWREDTPLPIDWKTALVTFIPKAGRAINTDTLRPISLTFCVGKLMETMVRGWLSEYLETQHVFADTMFGFRPHRPHRLSCFN</sequence>
<proteinExistence type="predicted"/>
<reference evidence="1 2" key="1">
    <citation type="journal article" date="2020" name="Cell">
        <title>Large-Scale Comparative Analyses of Tick Genomes Elucidate Their Genetic Diversity and Vector Capacities.</title>
        <authorList>
            <consortium name="Tick Genome and Microbiome Consortium (TIGMIC)"/>
            <person name="Jia N."/>
            <person name="Wang J."/>
            <person name="Shi W."/>
            <person name="Du L."/>
            <person name="Sun Y."/>
            <person name="Zhan W."/>
            <person name="Jiang J.F."/>
            <person name="Wang Q."/>
            <person name="Zhang B."/>
            <person name="Ji P."/>
            <person name="Bell-Sakyi L."/>
            <person name="Cui X.M."/>
            <person name="Yuan T.T."/>
            <person name="Jiang B.G."/>
            <person name="Yang W.F."/>
            <person name="Lam T.T."/>
            <person name="Chang Q.C."/>
            <person name="Ding S.J."/>
            <person name="Wang X.J."/>
            <person name="Zhu J.G."/>
            <person name="Ruan X.D."/>
            <person name="Zhao L."/>
            <person name="Wei J.T."/>
            <person name="Ye R.Z."/>
            <person name="Que T.C."/>
            <person name="Du C.H."/>
            <person name="Zhou Y.H."/>
            <person name="Cheng J.X."/>
            <person name="Dai P.F."/>
            <person name="Guo W.B."/>
            <person name="Han X.H."/>
            <person name="Huang E.J."/>
            <person name="Li L.F."/>
            <person name="Wei W."/>
            <person name="Gao Y.C."/>
            <person name="Liu J.Z."/>
            <person name="Shao H.Z."/>
            <person name="Wang X."/>
            <person name="Wang C.C."/>
            <person name="Yang T.C."/>
            <person name="Huo Q.B."/>
            <person name="Li W."/>
            <person name="Chen H.Y."/>
            <person name="Chen S.E."/>
            <person name="Zhou L.G."/>
            <person name="Ni X.B."/>
            <person name="Tian J.H."/>
            <person name="Sheng Y."/>
            <person name="Liu T."/>
            <person name="Pan Y.S."/>
            <person name="Xia L.Y."/>
            <person name="Li J."/>
            <person name="Zhao F."/>
            <person name="Cao W.C."/>
        </authorList>
    </citation>
    <scope>NUCLEOTIDE SEQUENCE [LARGE SCALE GENOMIC DNA]</scope>
    <source>
        <strain evidence="1">Iper-2018</strain>
    </source>
</reference>
<evidence type="ECO:0000313" key="2">
    <source>
        <dbReference type="Proteomes" id="UP000805193"/>
    </source>
</evidence>
<name>A0AC60QFR1_IXOPE</name>
<dbReference type="EMBL" id="JABSTQ010009095">
    <property type="protein sequence ID" value="KAG0432996.1"/>
    <property type="molecule type" value="Genomic_DNA"/>
</dbReference>
<comment type="caution">
    <text evidence="1">The sequence shown here is derived from an EMBL/GenBank/DDBJ whole genome shotgun (WGS) entry which is preliminary data.</text>
</comment>
<protein>
    <submittedName>
        <fullName evidence="1">Uncharacterized protein</fullName>
    </submittedName>
</protein>
<organism evidence="1 2">
    <name type="scientific">Ixodes persulcatus</name>
    <name type="common">Taiga tick</name>
    <dbReference type="NCBI Taxonomy" id="34615"/>
    <lineage>
        <taxon>Eukaryota</taxon>
        <taxon>Metazoa</taxon>
        <taxon>Ecdysozoa</taxon>
        <taxon>Arthropoda</taxon>
        <taxon>Chelicerata</taxon>
        <taxon>Arachnida</taxon>
        <taxon>Acari</taxon>
        <taxon>Parasitiformes</taxon>
        <taxon>Ixodida</taxon>
        <taxon>Ixodoidea</taxon>
        <taxon>Ixodidae</taxon>
        <taxon>Ixodinae</taxon>
        <taxon>Ixodes</taxon>
    </lineage>
</organism>
<evidence type="ECO:0000313" key="1">
    <source>
        <dbReference type="EMBL" id="KAG0432996.1"/>
    </source>
</evidence>